<reference evidence="7 8" key="1">
    <citation type="submission" date="2020-01" db="EMBL/GenBank/DDBJ databases">
        <title>Genomes of bacteria type strains.</title>
        <authorList>
            <person name="Chen J."/>
            <person name="Zhu S."/>
            <person name="Yang J."/>
        </authorList>
    </citation>
    <scope>NUCLEOTIDE SEQUENCE [LARGE SCALE GENOMIC DNA]</scope>
    <source>
        <strain evidence="7 8">LMG 22958</strain>
    </source>
</reference>
<comment type="caution">
    <text evidence="5">Lacks conserved residue(s) required for the propagation of feature annotation.</text>
</comment>
<keyword evidence="2" id="KW-0479">Metal-binding</keyword>
<dbReference type="InterPro" id="IPR055438">
    <property type="entry name" value="AstE_AspA_cat"/>
</dbReference>
<evidence type="ECO:0000313" key="7">
    <source>
        <dbReference type="EMBL" id="NDW20933.1"/>
    </source>
</evidence>
<evidence type="ECO:0000256" key="4">
    <source>
        <dbReference type="ARBA" id="ARBA00022833"/>
    </source>
</evidence>
<dbReference type="EMBL" id="JAAAWP010000002">
    <property type="protein sequence ID" value="NDW20933.1"/>
    <property type="molecule type" value="Genomic_DNA"/>
</dbReference>
<dbReference type="SUPFAM" id="SSF53187">
    <property type="entry name" value="Zn-dependent exopeptidases"/>
    <property type="match status" value="1"/>
</dbReference>
<evidence type="ECO:0000259" key="6">
    <source>
        <dbReference type="PROSITE" id="PS52035"/>
    </source>
</evidence>
<protein>
    <submittedName>
        <fullName evidence="7">Peptidase</fullName>
    </submittedName>
</protein>
<feature type="domain" description="Peptidase M14" evidence="6">
    <location>
        <begin position="23"/>
        <end position="301"/>
    </location>
</feature>
<dbReference type="GO" id="GO:0016788">
    <property type="term" value="F:hydrolase activity, acting on ester bonds"/>
    <property type="evidence" value="ECO:0007669"/>
    <property type="project" value="InterPro"/>
</dbReference>
<dbReference type="InterPro" id="IPR000834">
    <property type="entry name" value="Peptidase_M14"/>
</dbReference>
<keyword evidence="8" id="KW-1185">Reference proteome</keyword>
<evidence type="ECO:0000256" key="1">
    <source>
        <dbReference type="ARBA" id="ARBA00001947"/>
    </source>
</evidence>
<comment type="cofactor">
    <cofactor evidence="1">
        <name>Zn(2+)</name>
        <dbReference type="ChEBI" id="CHEBI:29105"/>
    </cofactor>
</comment>
<dbReference type="RefSeq" id="WP_163110615.1">
    <property type="nucleotide sequence ID" value="NZ_JAAAWP010000002.1"/>
</dbReference>
<dbReference type="PROSITE" id="PS52035">
    <property type="entry name" value="PEPTIDASE_M14"/>
    <property type="match status" value="1"/>
</dbReference>
<evidence type="ECO:0000256" key="3">
    <source>
        <dbReference type="ARBA" id="ARBA00022801"/>
    </source>
</evidence>
<organism evidence="7 8">
    <name type="scientific">Alteromonas hispanica</name>
    <dbReference type="NCBI Taxonomy" id="315421"/>
    <lineage>
        <taxon>Bacteria</taxon>
        <taxon>Pseudomonadati</taxon>
        <taxon>Pseudomonadota</taxon>
        <taxon>Gammaproteobacteria</taxon>
        <taxon>Alteromonadales</taxon>
        <taxon>Alteromonadaceae</taxon>
        <taxon>Alteromonas/Salinimonas group</taxon>
        <taxon>Alteromonas</taxon>
    </lineage>
</organism>
<evidence type="ECO:0000256" key="2">
    <source>
        <dbReference type="ARBA" id="ARBA00022723"/>
    </source>
</evidence>
<dbReference type="GO" id="GO:0006508">
    <property type="term" value="P:proteolysis"/>
    <property type="evidence" value="ECO:0007669"/>
    <property type="project" value="InterPro"/>
</dbReference>
<evidence type="ECO:0000256" key="5">
    <source>
        <dbReference type="PROSITE-ProRule" id="PRU01379"/>
    </source>
</evidence>
<accession>A0A6L9MSJ5</accession>
<name>A0A6L9MSJ5_9ALTE</name>
<dbReference type="CDD" id="cd06231">
    <property type="entry name" value="M14_REP34-like"/>
    <property type="match status" value="1"/>
</dbReference>
<dbReference type="Proteomes" id="UP000478837">
    <property type="component" value="Unassembled WGS sequence"/>
</dbReference>
<gene>
    <name evidence="7" type="ORF">GTW09_05340</name>
</gene>
<dbReference type="AlphaFoldDB" id="A0A6L9MSJ5"/>
<comment type="caution">
    <text evidence="7">The sequence shown here is derived from an EMBL/GenBank/DDBJ whole genome shotgun (WGS) entry which is preliminary data.</text>
</comment>
<dbReference type="Gene3D" id="3.40.630.10">
    <property type="entry name" value="Zn peptidases"/>
    <property type="match status" value="1"/>
</dbReference>
<evidence type="ECO:0000313" key="8">
    <source>
        <dbReference type="Proteomes" id="UP000478837"/>
    </source>
</evidence>
<sequence>MQDYSIGTPGKPWGAEEKAQWYDQQSVKRSVKEEVFDKLTHIIPDGFRLQQYGALPYDEERYPLYAVVPNSFDESKPSALVTGGVHGYETSGVQGALKFIQTQLAAYTVDFNIVVVPCVSPWGYETINRWNPLAIDPNRSFHADSPAPESQQLMHFIASLGMELSLHIDLHETTDTDNSEFRPALAARDGTTHDNWNIPDGFYTVANTPNPQLAFQQAVIDAVRNVTHIAPADGNGKIIGADVMSEGVICYDKKSLFLCGGMTDAKYVTTTEVYPDSDNATPENCNDAQVAAVCAALDFIK</sequence>
<comment type="similarity">
    <text evidence="5">Belongs to the peptidase M14 family.</text>
</comment>
<keyword evidence="3" id="KW-0378">Hydrolase</keyword>
<dbReference type="GO" id="GO:0004181">
    <property type="term" value="F:metallocarboxypeptidase activity"/>
    <property type="evidence" value="ECO:0007669"/>
    <property type="project" value="InterPro"/>
</dbReference>
<proteinExistence type="inferred from homology"/>
<dbReference type="Pfam" id="PF24827">
    <property type="entry name" value="AstE_AspA_cat"/>
    <property type="match status" value="1"/>
</dbReference>
<keyword evidence="4" id="KW-0862">Zinc</keyword>
<dbReference type="GO" id="GO:0008270">
    <property type="term" value="F:zinc ion binding"/>
    <property type="evidence" value="ECO:0007669"/>
    <property type="project" value="InterPro"/>
</dbReference>